<evidence type="ECO:0000313" key="1">
    <source>
        <dbReference type="EnsemblMetazoa" id="GPAI039190-PA"/>
    </source>
</evidence>
<dbReference type="Proteomes" id="UP000092445">
    <property type="component" value="Unassembled WGS sequence"/>
</dbReference>
<reference evidence="2" key="1">
    <citation type="submission" date="2014-03" db="EMBL/GenBank/DDBJ databases">
        <authorList>
            <person name="Aksoy S."/>
            <person name="Warren W."/>
            <person name="Wilson R.K."/>
        </authorList>
    </citation>
    <scope>NUCLEOTIDE SEQUENCE [LARGE SCALE GENOMIC DNA]</scope>
    <source>
        <strain evidence="2">IAEA</strain>
    </source>
</reference>
<dbReference type="VEuPathDB" id="VectorBase:GPAI039190"/>
<proteinExistence type="predicted"/>
<keyword evidence="2" id="KW-1185">Reference proteome</keyword>
<organism evidence="1 2">
    <name type="scientific">Glossina pallidipes</name>
    <name type="common">Tsetse fly</name>
    <dbReference type="NCBI Taxonomy" id="7398"/>
    <lineage>
        <taxon>Eukaryota</taxon>
        <taxon>Metazoa</taxon>
        <taxon>Ecdysozoa</taxon>
        <taxon>Arthropoda</taxon>
        <taxon>Hexapoda</taxon>
        <taxon>Insecta</taxon>
        <taxon>Pterygota</taxon>
        <taxon>Neoptera</taxon>
        <taxon>Endopterygota</taxon>
        <taxon>Diptera</taxon>
        <taxon>Brachycera</taxon>
        <taxon>Muscomorpha</taxon>
        <taxon>Hippoboscoidea</taxon>
        <taxon>Glossinidae</taxon>
        <taxon>Glossina</taxon>
    </lineage>
</organism>
<dbReference type="EnsemblMetazoa" id="GPAI039190-RA">
    <property type="protein sequence ID" value="GPAI039190-PA"/>
    <property type="gene ID" value="GPAI039190"/>
</dbReference>
<evidence type="ECO:0000313" key="2">
    <source>
        <dbReference type="Proteomes" id="UP000092445"/>
    </source>
</evidence>
<dbReference type="AlphaFoldDB" id="A0A1B0AA91"/>
<protein>
    <submittedName>
        <fullName evidence="1">Uncharacterized protein</fullName>
    </submittedName>
</protein>
<accession>A0A1B0AA91</accession>
<sequence length="180" mass="19266">MSSASSKQTASFNEITSPSEPMAHQHSYAVFVVRFKIVEFSTTNIENEICASVEPEHYVKLLNAQQEVGINRIDELTCIIVDSAGCIFSSSPSSTPSKEISAFPSSSSITSTSLDVDFNSSSSTSELSCSKSLISPNFWHISSVSSKQTNSFNDITSPSDLMGDSSYGAGVPSALFFTCI</sequence>
<reference evidence="1" key="2">
    <citation type="submission" date="2020-05" db="UniProtKB">
        <authorList>
            <consortium name="EnsemblMetazoa"/>
        </authorList>
    </citation>
    <scope>IDENTIFICATION</scope>
    <source>
        <strain evidence="1">IAEA</strain>
    </source>
</reference>
<name>A0A1B0AA91_GLOPL</name>